<name>A0A1M5WSH3_9BACT</name>
<dbReference type="STRING" id="1121409.SAMN02745124_02509"/>
<keyword evidence="1" id="KW-0229">DNA integration</keyword>
<dbReference type="EMBL" id="FQXS01000014">
    <property type="protein sequence ID" value="SHH90470.1"/>
    <property type="molecule type" value="Genomic_DNA"/>
</dbReference>
<dbReference type="Proteomes" id="UP000184139">
    <property type="component" value="Unassembled WGS sequence"/>
</dbReference>
<dbReference type="InterPro" id="IPR011010">
    <property type="entry name" value="DNA_brk_join_enz"/>
</dbReference>
<evidence type="ECO:0000259" key="4">
    <source>
        <dbReference type="PROSITE" id="PS51900"/>
    </source>
</evidence>
<proteinExistence type="predicted"/>
<dbReference type="Pfam" id="PF13495">
    <property type="entry name" value="Phage_int_SAM_4"/>
    <property type="match status" value="1"/>
</dbReference>
<evidence type="ECO:0000256" key="3">
    <source>
        <dbReference type="PROSITE-ProRule" id="PRU01248"/>
    </source>
</evidence>
<dbReference type="Gene3D" id="1.10.150.130">
    <property type="match status" value="1"/>
</dbReference>
<keyword evidence="6" id="KW-1185">Reference proteome</keyword>
<dbReference type="InterPro" id="IPR010998">
    <property type="entry name" value="Integrase_recombinase_N"/>
</dbReference>
<dbReference type="GO" id="GO:0015074">
    <property type="term" value="P:DNA integration"/>
    <property type="evidence" value="ECO:0007669"/>
    <property type="project" value="UniProtKB-KW"/>
</dbReference>
<evidence type="ECO:0000256" key="1">
    <source>
        <dbReference type="ARBA" id="ARBA00022908"/>
    </source>
</evidence>
<reference evidence="5 6" key="1">
    <citation type="submission" date="2016-11" db="EMBL/GenBank/DDBJ databases">
        <authorList>
            <person name="Jaros S."/>
            <person name="Januszkiewicz K."/>
            <person name="Wedrychowicz H."/>
        </authorList>
    </citation>
    <scope>NUCLEOTIDE SEQUENCE [LARGE SCALE GENOMIC DNA]</scope>
    <source>
        <strain evidence="5 6">DSM 9705</strain>
    </source>
</reference>
<evidence type="ECO:0000256" key="2">
    <source>
        <dbReference type="ARBA" id="ARBA00023125"/>
    </source>
</evidence>
<dbReference type="SUPFAM" id="SSF56349">
    <property type="entry name" value="DNA breaking-rejoining enzymes"/>
    <property type="match status" value="1"/>
</dbReference>
<evidence type="ECO:0000313" key="6">
    <source>
        <dbReference type="Proteomes" id="UP000184139"/>
    </source>
</evidence>
<gene>
    <name evidence="5" type="ORF">SAMN02745124_02509</name>
</gene>
<keyword evidence="2 3" id="KW-0238">DNA-binding</keyword>
<protein>
    <submittedName>
        <fullName evidence="5">Phage integrase, N-terminal SAM-like domain</fullName>
    </submittedName>
</protein>
<dbReference type="PROSITE" id="PS51900">
    <property type="entry name" value="CB"/>
    <property type="match status" value="1"/>
</dbReference>
<sequence length="115" mass="12984">MVKFQVFTKSKAPESLTTDDVKTFLTHLAVNRKVAAATQNLAFNALLFFFRHVLGKEFGVVDGVVRAKKRPFIPVVLARDEIEEILRHLEAPYDLIVKLLYGCGFLNVWSLGYTA</sequence>
<organism evidence="5 6">
    <name type="scientific">Desulfofustis glycolicus DSM 9705</name>
    <dbReference type="NCBI Taxonomy" id="1121409"/>
    <lineage>
        <taxon>Bacteria</taxon>
        <taxon>Pseudomonadati</taxon>
        <taxon>Thermodesulfobacteriota</taxon>
        <taxon>Desulfobulbia</taxon>
        <taxon>Desulfobulbales</taxon>
        <taxon>Desulfocapsaceae</taxon>
        <taxon>Desulfofustis</taxon>
    </lineage>
</organism>
<evidence type="ECO:0000313" key="5">
    <source>
        <dbReference type="EMBL" id="SHH90470.1"/>
    </source>
</evidence>
<dbReference type="InterPro" id="IPR004107">
    <property type="entry name" value="Integrase_SAM-like_N"/>
</dbReference>
<dbReference type="GO" id="GO:0003677">
    <property type="term" value="F:DNA binding"/>
    <property type="evidence" value="ECO:0007669"/>
    <property type="project" value="UniProtKB-UniRule"/>
</dbReference>
<dbReference type="InterPro" id="IPR044068">
    <property type="entry name" value="CB"/>
</dbReference>
<dbReference type="AlphaFoldDB" id="A0A1M5WSH3"/>
<feature type="domain" description="Core-binding (CB)" evidence="4">
    <location>
        <begin position="1"/>
        <end position="54"/>
    </location>
</feature>
<accession>A0A1M5WSH3</accession>